<dbReference type="Proteomes" id="UP000789901">
    <property type="component" value="Unassembled WGS sequence"/>
</dbReference>
<reference evidence="2 3" key="1">
    <citation type="submission" date="2021-06" db="EMBL/GenBank/DDBJ databases">
        <authorList>
            <person name="Kallberg Y."/>
            <person name="Tangrot J."/>
            <person name="Rosling A."/>
        </authorList>
    </citation>
    <scope>NUCLEOTIDE SEQUENCE [LARGE SCALE GENOMIC DNA]</scope>
    <source>
        <strain evidence="2 3">120-4 pot B 10/14</strain>
    </source>
</reference>
<feature type="non-terminal residue" evidence="2">
    <location>
        <position position="1"/>
    </location>
</feature>
<feature type="compositionally biased region" description="Basic and acidic residues" evidence="1">
    <location>
        <begin position="38"/>
        <end position="47"/>
    </location>
</feature>
<proteinExistence type="predicted"/>
<name>A0ABN7WV19_GIGMA</name>
<accession>A0ABN7WV19</accession>
<evidence type="ECO:0000313" key="3">
    <source>
        <dbReference type="Proteomes" id="UP000789901"/>
    </source>
</evidence>
<comment type="caution">
    <text evidence="2">The sequence shown here is derived from an EMBL/GenBank/DDBJ whole genome shotgun (WGS) entry which is preliminary data.</text>
</comment>
<organism evidence="2 3">
    <name type="scientific">Gigaspora margarita</name>
    <dbReference type="NCBI Taxonomy" id="4874"/>
    <lineage>
        <taxon>Eukaryota</taxon>
        <taxon>Fungi</taxon>
        <taxon>Fungi incertae sedis</taxon>
        <taxon>Mucoromycota</taxon>
        <taxon>Glomeromycotina</taxon>
        <taxon>Glomeromycetes</taxon>
        <taxon>Diversisporales</taxon>
        <taxon>Gigasporaceae</taxon>
        <taxon>Gigaspora</taxon>
    </lineage>
</organism>
<dbReference type="EMBL" id="CAJVQB010065911">
    <property type="protein sequence ID" value="CAG8841464.1"/>
    <property type="molecule type" value="Genomic_DNA"/>
</dbReference>
<protein>
    <submittedName>
        <fullName evidence="2">14032_t:CDS:1</fullName>
    </submittedName>
</protein>
<evidence type="ECO:0000313" key="2">
    <source>
        <dbReference type="EMBL" id="CAG8841464.1"/>
    </source>
</evidence>
<evidence type="ECO:0000256" key="1">
    <source>
        <dbReference type="SAM" id="MobiDB-lite"/>
    </source>
</evidence>
<gene>
    <name evidence="2" type="ORF">GMARGA_LOCUS35443</name>
</gene>
<sequence length="47" mass="5556">MIKTKQARYGLSKQGNDLLEEDREQRSQHTHQTFSKHTKTDTTPKKK</sequence>
<keyword evidence="3" id="KW-1185">Reference proteome</keyword>
<feature type="region of interest" description="Disordered" evidence="1">
    <location>
        <begin position="1"/>
        <end position="47"/>
    </location>
</feature>